<dbReference type="STRING" id="268505.A0A2A9PI14"/>
<organism evidence="2 3">
    <name type="scientific">Ophiocordyceps unilateralis</name>
    <name type="common">Zombie-ant fungus</name>
    <name type="synonym">Torrubia unilateralis</name>
    <dbReference type="NCBI Taxonomy" id="268505"/>
    <lineage>
        <taxon>Eukaryota</taxon>
        <taxon>Fungi</taxon>
        <taxon>Dikarya</taxon>
        <taxon>Ascomycota</taxon>
        <taxon>Pezizomycotina</taxon>
        <taxon>Sordariomycetes</taxon>
        <taxon>Hypocreomycetidae</taxon>
        <taxon>Hypocreales</taxon>
        <taxon>Ophiocordycipitaceae</taxon>
        <taxon>Ophiocordyceps</taxon>
    </lineage>
</organism>
<keyword evidence="3" id="KW-1185">Reference proteome</keyword>
<dbReference type="Proteomes" id="UP000037136">
    <property type="component" value="Unassembled WGS sequence"/>
</dbReference>
<proteinExistence type="predicted"/>
<evidence type="ECO:0000256" key="1">
    <source>
        <dbReference type="SAM" id="MobiDB-lite"/>
    </source>
</evidence>
<reference evidence="2 3" key="1">
    <citation type="journal article" date="2015" name="BMC Genomics">
        <title>Gene expression during zombie ant biting behavior reflects the complexity underlying fungal parasitic behavioral manipulation.</title>
        <authorList>
            <person name="de Bekker C."/>
            <person name="Ohm R.A."/>
            <person name="Loreto R.G."/>
            <person name="Sebastian A."/>
            <person name="Albert I."/>
            <person name="Merrow M."/>
            <person name="Brachmann A."/>
            <person name="Hughes D.P."/>
        </authorList>
    </citation>
    <scope>NUCLEOTIDE SEQUENCE [LARGE SCALE GENOMIC DNA]</scope>
    <source>
        <strain evidence="2 3">SC16a</strain>
    </source>
</reference>
<dbReference type="EMBL" id="LAZP02000123">
    <property type="protein sequence ID" value="PFH60530.1"/>
    <property type="molecule type" value="Genomic_DNA"/>
</dbReference>
<accession>A0A2A9PI14</accession>
<dbReference type="OrthoDB" id="5330139at2759"/>
<feature type="region of interest" description="Disordered" evidence="1">
    <location>
        <begin position="1"/>
        <end position="26"/>
    </location>
</feature>
<feature type="region of interest" description="Disordered" evidence="1">
    <location>
        <begin position="100"/>
        <end position="127"/>
    </location>
</feature>
<sequence length="266" mass="30597">MRFHTRAGLINPTQVTSLSNPSRRRRGFRQATAYVEFHQPFRRPSPSNNRLSPWVTNSQWVKQKLRKFVEEYIPPTPSSTVVGSAPLTGHEWKFQLSQRLAPKPPPQNSPPPAEQTPLRPSPADVQPGRPMVRVHYAEYEIKVWIGEAHECFVYLDPVVGHAIRSDILRQLGFRSGSEPRAQKLGLKYHYRDRCFFHKSLSLPRLHIDSNLTRSVLTMRNTASATLWMGGRWHAVTLNGTEDDDFERSFRDPHYGLQCQLQKLKGP</sequence>
<gene>
    <name evidence="2" type="ORF">XA68_10810</name>
</gene>
<protein>
    <submittedName>
        <fullName evidence="2">Uncharacterized protein</fullName>
    </submittedName>
</protein>
<dbReference type="AlphaFoldDB" id="A0A2A9PI14"/>
<feature type="compositionally biased region" description="Pro residues" evidence="1">
    <location>
        <begin position="102"/>
        <end position="114"/>
    </location>
</feature>
<feature type="compositionally biased region" description="Polar residues" evidence="1">
    <location>
        <begin position="11"/>
        <end position="21"/>
    </location>
</feature>
<name>A0A2A9PI14_OPHUN</name>
<comment type="caution">
    <text evidence="2">The sequence shown here is derived from an EMBL/GenBank/DDBJ whole genome shotgun (WGS) entry which is preliminary data.</text>
</comment>
<reference evidence="2 3" key="2">
    <citation type="journal article" date="2017" name="Sci. Rep.">
        <title>Ant-infecting Ophiocordyceps genomes reveal a high diversity of potential behavioral manipulation genes and a possible major role for enterotoxins.</title>
        <authorList>
            <person name="de Bekker C."/>
            <person name="Ohm R.A."/>
            <person name="Evans H.C."/>
            <person name="Brachmann A."/>
            <person name="Hughes D.P."/>
        </authorList>
    </citation>
    <scope>NUCLEOTIDE SEQUENCE [LARGE SCALE GENOMIC DNA]</scope>
    <source>
        <strain evidence="2 3">SC16a</strain>
    </source>
</reference>
<evidence type="ECO:0000313" key="2">
    <source>
        <dbReference type="EMBL" id="PFH60530.1"/>
    </source>
</evidence>
<evidence type="ECO:0000313" key="3">
    <source>
        <dbReference type="Proteomes" id="UP000037136"/>
    </source>
</evidence>